<dbReference type="Proteomes" id="UP001459277">
    <property type="component" value="Unassembled WGS sequence"/>
</dbReference>
<protein>
    <submittedName>
        <fullName evidence="2">Uncharacterized protein</fullName>
    </submittedName>
</protein>
<dbReference type="AlphaFoldDB" id="A0AAW2C4Y7"/>
<dbReference type="EMBL" id="JAZDWU010000009">
    <property type="protein sequence ID" value="KAK9991455.1"/>
    <property type="molecule type" value="Genomic_DNA"/>
</dbReference>
<gene>
    <name evidence="2" type="ORF">SO802_026440</name>
</gene>
<feature type="region of interest" description="Disordered" evidence="1">
    <location>
        <begin position="290"/>
        <end position="348"/>
    </location>
</feature>
<evidence type="ECO:0000313" key="2">
    <source>
        <dbReference type="EMBL" id="KAK9991455.1"/>
    </source>
</evidence>
<organism evidence="2 3">
    <name type="scientific">Lithocarpus litseifolius</name>
    <dbReference type="NCBI Taxonomy" id="425828"/>
    <lineage>
        <taxon>Eukaryota</taxon>
        <taxon>Viridiplantae</taxon>
        <taxon>Streptophyta</taxon>
        <taxon>Embryophyta</taxon>
        <taxon>Tracheophyta</taxon>
        <taxon>Spermatophyta</taxon>
        <taxon>Magnoliopsida</taxon>
        <taxon>eudicotyledons</taxon>
        <taxon>Gunneridae</taxon>
        <taxon>Pentapetalae</taxon>
        <taxon>rosids</taxon>
        <taxon>fabids</taxon>
        <taxon>Fagales</taxon>
        <taxon>Fagaceae</taxon>
        <taxon>Lithocarpus</taxon>
    </lineage>
</organism>
<accession>A0AAW2C4Y7</accession>
<evidence type="ECO:0000313" key="3">
    <source>
        <dbReference type="Proteomes" id="UP001459277"/>
    </source>
</evidence>
<feature type="compositionally biased region" description="Basic and acidic residues" evidence="1">
    <location>
        <begin position="290"/>
        <end position="301"/>
    </location>
</feature>
<keyword evidence="3" id="KW-1185">Reference proteome</keyword>
<proteinExistence type="predicted"/>
<sequence>MNEWETIQPSKHLVLTGGYSHQGPWLEGNTFLSYSNPKALFECWRHFFSNEIIKVTKELWRNYHFVGNTGRILVFSNRPYYESIPRLPWVTSCEPRKFMVPRTSPIFEPLIYCGLCEQYTTFHEHPCNNDPLWESTEGDEDYSFDCYSPNYLLLLISVFSPKICCRCRMLVRCIAMMMSRLFGSNSTSSLASRSSSLPEIPKENGIINSEEYELSDVDLKLGEWNLPKIPRTLKWSEVSFPDNWKLENENYPLQIQNPDQDSELDFVQQLADGSVRLSFDKSRFRSPLDDYRPRSPIDLHRFPSPSKQPLIPLGDRPASQASSSRPLAPYLRSKRDLGPEFQGAKTRS</sequence>
<evidence type="ECO:0000256" key="1">
    <source>
        <dbReference type="SAM" id="MobiDB-lite"/>
    </source>
</evidence>
<reference evidence="2 3" key="1">
    <citation type="submission" date="2024-01" db="EMBL/GenBank/DDBJ databases">
        <title>A telomere-to-telomere, gap-free genome of sweet tea (Lithocarpus litseifolius).</title>
        <authorList>
            <person name="Zhou J."/>
        </authorList>
    </citation>
    <scope>NUCLEOTIDE SEQUENCE [LARGE SCALE GENOMIC DNA]</scope>
    <source>
        <strain evidence="2">Zhou-2022a</strain>
        <tissue evidence="2">Leaf</tissue>
    </source>
</reference>
<name>A0AAW2C4Y7_9ROSI</name>
<comment type="caution">
    <text evidence="2">The sequence shown here is derived from an EMBL/GenBank/DDBJ whole genome shotgun (WGS) entry which is preliminary data.</text>
</comment>